<dbReference type="Pfam" id="PF18935">
    <property type="entry name" value="DUF5683"/>
    <property type="match status" value="1"/>
</dbReference>
<reference evidence="3 4" key="1">
    <citation type="submission" date="2017-05" db="EMBL/GenBank/DDBJ databases">
        <authorList>
            <person name="Varghese N."/>
            <person name="Submissions S."/>
        </authorList>
    </citation>
    <scope>NUCLEOTIDE SEQUENCE [LARGE SCALE GENOMIC DNA]</scope>
    <source>
        <strain evidence="3 4">DSM 21342</strain>
    </source>
</reference>
<accession>A0A521AF13</accession>
<evidence type="ECO:0000313" key="3">
    <source>
        <dbReference type="EMBL" id="SMO33356.1"/>
    </source>
</evidence>
<protein>
    <recommendedName>
        <fullName evidence="2">DUF5683 domain-containing protein</fullName>
    </recommendedName>
</protein>
<keyword evidence="4" id="KW-1185">Reference proteome</keyword>
<organism evidence="3 4">
    <name type="scientific">Solitalea koreensis</name>
    <dbReference type="NCBI Taxonomy" id="543615"/>
    <lineage>
        <taxon>Bacteria</taxon>
        <taxon>Pseudomonadati</taxon>
        <taxon>Bacteroidota</taxon>
        <taxon>Sphingobacteriia</taxon>
        <taxon>Sphingobacteriales</taxon>
        <taxon>Sphingobacteriaceae</taxon>
        <taxon>Solitalea</taxon>
    </lineage>
</organism>
<evidence type="ECO:0000313" key="4">
    <source>
        <dbReference type="Proteomes" id="UP000315971"/>
    </source>
</evidence>
<dbReference type="EMBL" id="FXSZ01000001">
    <property type="protein sequence ID" value="SMO33356.1"/>
    <property type="molecule type" value="Genomic_DNA"/>
</dbReference>
<sequence length="225" mass="25371">MSSVGNKKLANCLIIRCLTVALFLFIASNEGFAQKVDSLKKSKPDSIGANAPLVNEVKMDSLGKKKVKVKRESDLALYRAAIFPGLGQIYNKKYWKLPIVYGGFVAIGYAINFNQNYYQEFLREYKYRTAGNPYLYPQYQNASTEQIISAKDYYKRYRDLSIIGMIAFYGVQIIDAYVDAELSNFDVSDDLAMKIAPTVQPTQLAYGSSVPNNYYVGVSLKFTLK</sequence>
<dbReference type="AlphaFoldDB" id="A0A521AF13"/>
<feature type="signal peptide" evidence="1">
    <location>
        <begin position="1"/>
        <end position="33"/>
    </location>
</feature>
<evidence type="ECO:0000256" key="1">
    <source>
        <dbReference type="SAM" id="SignalP"/>
    </source>
</evidence>
<dbReference type="InterPro" id="IPR043738">
    <property type="entry name" value="DUF5683"/>
</dbReference>
<gene>
    <name evidence="3" type="ORF">SAMN06265350_10193</name>
</gene>
<evidence type="ECO:0000259" key="2">
    <source>
        <dbReference type="Pfam" id="PF18935"/>
    </source>
</evidence>
<name>A0A521AF13_9SPHI</name>
<keyword evidence="1" id="KW-0732">Signal</keyword>
<feature type="chain" id="PRO_5022049676" description="DUF5683 domain-containing protein" evidence="1">
    <location>
        <begin position="34"/>
        <end position="225"/>
    </location>
</feature>
<dbReference type="Proteomes" id="UP000315971">
    <property type="component" value="Unassembled WGS sequence"/>
</dbReference>
<proteinExistence type="predicted"/>
<feature type="domain" description="DUF5683" evidence="2">
    <location>
        <begin position="73"/>
        <end position="222"/>
    </location>
</feature>